<proteinExistence type="predicted"/>
<dbReference type="SUPFAM" id="SSF53850">
    <property type="entry name" value="Periplasmic binding protein-like II"/>
    <property type="match status" value="1"/>
</dbReference>
<reference evidence="2 3" key="1">
    <citation type="submission" date="2015-10" db="EMBL/GenBank/DDBJ databases">
        <title>Metagenome-Assembled Genomes uncover a global brackish microbiome.</title>
        <authorList>
            <person name="Hugerth L.W."/>
            <person name="Larsson J."/>
            <person name="Alneberg J."/>
            <person name="Lindh M.V."/>
            <person name="Legrand C."/>
            <person name="Pinhassi J."/>
            <person name="Andersson A.F."/>
        </authorList>
    </citation>
    <scope>NUCLEOTIDE SEQUENCE [LARGE SCALE GENOMIC DNA]</scope>
    <source>
        <strain evidence="2">BACL6 MAG-120924-bin43</strain>
    </source>
</reference>
<dbReference type="InterPro" id="IPR000914">
    <property type="entry name" value="SBP_5_dom"/>
</dbReference>
<gene>
    <name evidence="2" type="ORF">ABR75_01820</name>
</gene>
<dbReference type="InterPro" id="IPR039424">
    <property type="entry name" value="SBP_5"/>
</dbReference>
<dbReference type="Gene3D" id="3.40.190.10">
    <property type="entry name" value="Periplasmic binding protein-like II"/>
    <property type="match status" value="1"/>
</dbReference>
<dbReference type="AlphaFoldDB" id="A0A0R2QHP8"/>
<evidence type="ECO:0000313" key="2">
    <source>
        <dbReference type="EMBL" id="KRO47210.1"/>
    </source>
</evidence>
<dbReference type="GO" id="GO:0015833">
    <property type="term" value="P:peptide transport"/>
    <property type="evidence" value="ECO:0007669"/>
    <property type="project" value="TreeGrafter"/>
</dbReference>
<organism evidence="2 3">
    <name type="scientific">Acidimicrobiia bacterium BACL6 MAG-120924-bin43</name>
    <dbReference type="NCBI Taxonomy" id="1655583"/>
    <lineage>
        <taxon>Bacteria</taxon>
        <taxon>Bacillati</taxon>
        <taxon>Actinomycetota</taxon>
        <taxon>Acidimicrobiia</taxon>
        <taxon>acIV cluster</taxon>
    </lineage>
</organism>
<feature type="non-terminal residue" evidence="2">
    <location>
        <position position="1"/>
    </location>
</feature>
<evidence type="ECO:0000259" key="1">
    <source>
        <dbReference type="Pfam" id="PF00496"/>
    </source>
</evidence>
<protein>
    <recommendedName>
        <fullName evidence="1">Solute-binding protein family 5 domain-containing protein</fullName>
    </recommendedName>
</protein>
<dbReference type="Pfam" id="PF00496">
    <property type="entry name" value="SBP_bac_5"/>
    <property type="match status" value="1"/>
</dbReference>
<evidence type="ECO:0000313" key="3">
    <source>
        <dbReference type="Proteomes" id="UP000051017"/>
    </source>
</evidence>
<dbReference type="Proteomes" id="UP000051017">
    <property type="component" value="Unassembled WGS sequence"/>
</dbReference>
<dbReference type="Gene3D" id="3.90.76.10">
    <property type="entry name" value="Dipeptide-binding Protein, Domain 1"/>
    <property type="match status" value="1"/>
</dbReference>
<dbReference type="Gene3D" id="3.10.105.10">
    <property type="entry name" value="Dipeptide-binding Protein, Domain 3"/>
    <property type="match status" value="1"/>
</dbReference>
<name>A0A0R2QHP8_9ACTN</name>
<comment type="caution">
    <text evidence="2">The sequence shown here is derived from an EMBL/GenBank/DDBJ whole genome shotgun (WGS) entry which is preliminary data.</text>
</comment>
<dbReference type="EMBL" id="LIBJ01000183">
    <property type="protein sequence ID" value="KRO47210.1"/>
    <property type="molecule type" value="Genomic_DNA"/>
</dbReference>
<feature type="domain" description="Solute-binding protein family 5" evidence="1">
    <location>
        <begin position="9"/>
        <end position="283"/>
    </location>
</feature>
<sequence length="383" mass="42191">TKGLGQYLSPAGLKKIDANTFEMNLLQPNADWLTSISQYANTIVPVGYTRNGPQVGTGPFKLKSFTPGVESTHVRHANYWDSGKPYLNGVRVINFSSTDALVNALLAGQIDAAVGVPAALVPVVKKNKKMKVIETSAGKIAPIVLPIDEAPFNDKRVRQALRMIIDRKKIIKQALSGRGTVANDDFSPLDANYNANGYVAKQDVPRALALLKAAGYSKSNPLKFTLWTGSDNFPEVAKSFAEQVNSLSGGVAKVEVGIPSDYWDTKYMAKNVGAYTTYWNPKPYLVQAGQMLDVYDETHLAPKGSNNPYRKWYEQALAERNPAKRRALVKKMQAYHNVNGGYIVPFFLNVIDAHSTKVQGLEQRPASLNLDTFGMHFKRVWLA</sequence>
<dbReference type="PANTHER" id="PTHR30290">
    <property type="entry name" value="PERIPLASMIC BINDING COMPONENT OF ABC TRANSPORTER"/>
    <property type="match status" value="1"/>
</dbReference>
<accession>A0A0R2QHP8</accession>
<dbReference type="GO" id="GO:1904680">
    <property type="term" value="F:peptide transmembrane transporter activity"/>
    <property type="evidence" value="ECO:0007669"/>
    <property type="project" value="TreeGrafter"/>
</dbReference>